<keyword evidence="2" id="KW-1185">Reference proteome</keyword>
<dbReference type="EMBL" id="CP030862">
    <property type="protein sequence ID" value="AXE23519.1"/>
    <property type="molecule type" value="Genomic_DNA"/>
</dbReference>
<dbReference type="Proteomes" id="UP000252004">
    <property type="component" value="Chromosome"/>
</dbReference>
<sequence length="82" mass="9184">MTNISDASTDERRIVAAIPGGYVFNEKVGDKTMPVPVLCWLVYEDGDVQAVDCLGDHPKGHVTGPFKDWPAFQDPPVRRWRD</sequence>
<gene>
    <name evidence="1" type="ORF">C0216_08635</name>
</gene>
<evidence type="ECO:0000313" key="1">
    <source>
        <dbReference type="EMBL" id="AXE23519.1"/>
    </source>
</evidence>
<organism evidence="1 2">
    <name type="scientific">Streptomyces globosus</name>
    <dbReference type="NCBI Taxonomy" id="68209"/>
    <lineage>
        <taxon>Bacteria</taxon>
        <taxon>Bacillati</taxon>
        <taxon>Actinomycetota</taxon>
        <taxon>Actinomycetes</taxon>
        <taxon>Kitasatosporales</taxon>
        <taxon>Streptomycetaceae</taxon>
        <taxon>Streptomyces</taxon>
    </lineage>
</organism>
<dbReference type="OrthoDB" id="4557579at2"/>
<dbReference type="AlphaFoldDB" id="A0A344TXZ8"/>
<accession>A0A344TXZ8</accession>
<name>A0A344TXZ8_9ACTN</name>
<dbReference type="RefSeq" id="WP_114054700.1">
    <property type="nucleotide sequence ID" value="NZ_CP030862.1"/>
</dbReference>
<reference evidence="1 2" key="1">
    <citation type="submission" date="2018-01" db="EMBL/GenBank/DDBJ databases">
        <title>Draft genome Sequence of streptomyces globosus LZH-48.</title>
        <authorList>
            <person name="Ran K."/>
            <person name="Li Z."/>
            <person name="Wei S."/>
            <person name="Dong R."/>
        </authorList>
    </citation>
    <scope>NUCLEOTIDE SEQUENCE [LARGE SCALE GENOMIC DNA]</scope>
    <source>
        <strain evidence="1 2">LZH-48</strain>
    </source>
</reference>
<dbReference type="KEGG" id="sgz:C0216_08635"/>
<evidence type="ECO:0000313" key="2">
    <source>
        <dbReference type="Proteomes" id="UP000252004"/>
    </source>
</evidence>
<protein>
    <submittedName>
        <fullName evidence="1">Uncharacterized protein</fullName>
    </submittedName>
</protein>
<proteinExistence type="predicted"/>